<dbReference type="AlphaFoldDB" id="A0A6C0HLH8"/>
<proteinExistence type="predicted"/>
<reference evidence="1" key="1">
    <citation type="journal article" date="2020" name="Nature">
        <title>Giant virus diversity and host interactions through global metagenomics.</title>
        <authorList>
            <person name="Schulz F."/>
            <person name="Roux S."/>
            <person name="Paez-Espino D."/>
            <person name="Jungbluth S."/>
            <person name="Walsh D.A."/>
            <person name="Denef V.J."/>
            <person name="McMahon K.D."/>
            <person name="Konstantinidis K.T."/>
            <person name="Eloe-Fadrosh E.A."/>
            <person name="Kyrpides N.C."/>
            <person name="Woyke T."/>
        </authorList>
    </citation>
    <scope>NUCLEOTIDE SEQUENCE</scope>
    <source>
        <strain evidence="1">GVMAG-M-3300023184-13</strain>
    </source>
</reference>
<protein>
    <submittedName>
        <fullName evidence="1">Uncharacterized protein</fullName>
    </submittedName>
</protein>
<evidence type="ECO:0000313" key="1">
    <source>
        <dbReference type="EMBL" id="QHT81264.1"/>
    </source>
</evidence>
<dbReference type="EMBL" id="MN739980">
    <property type="protein sequence ID" value="QHT81264.1"/>
    <property type="molecule type" value="Genomic_DNA"/>
</dbReference>
<accession>A0A6C0HLH8</accession>
<organism evidence="1">
    <name type="scientific">viral metagenome</name>
    <dbReference type="NCBI Taxonomy" id="1070528"/>
    <lineage>
        <taxon>unclassified sequences</taxon>
        <taxon>metagenomes</taxon>
        <taxon>organismal metagenomes</taxon>
    </lineage>
</organism>
<sequence>MAAILTDIDTDTNTFNTFQELYINIVADRINYPDRKPHHYNPISVGLISDINTYLNIKVWQVQCAVFEIILKYNGRIFGGGARDYYTRTYWTEKYEEYCRANDIDADKHFGNTSIHPESFKGRTLLAHDLDIICNCNFSPILLNTIQDANLGIFTKSGNGLDSDYLTEDEMFTHCKYNLMFSFGFGTCDTKKTVLTEMFGEKAANIMTLPIYNTIKFDIFISNYNGSSSESTVSTAASSYLPILLKNDYPDFACNQLILSRGSHGSPLIYEVSISPNLDKIVSGGISKPPHLTLPDKVKFNDKMIAFVKQSIIEKKAIVLSSEIDYNRIIKMQSYGYIVVIHPILKLLGINILEVPEQKDDVCCLCKDEFTVNNVPISYQCPNSCSYEHIHIQPQPIFHSKYHAHCFSQYVYKSFIANCEHLYSQENTSTHTLEFNQLKCPMCRSMSERCFCKAAVIIRKVEKSLMGLQIHGDDIISCTHCRRFV</sequence>
<name>A0A6C0HLH8_9ZZZZ</name>